<gene>
    <name evidence="2" type="ORF">SAMN05444159_6641</name>
</gene>
<dbReference type="GO" id="GO:0006782">
    <property type="term" value="P:protoporphyrinogen IX biosynthetic process"/>
    <property type="evidence" value="ECO:0007669"/>
    <property type="project" value="UniProtKB-UniPathway"/>
</dbReference>
<keyword evidence="1" id="KW-0812">Transmembrane</keyword>
<sequence>MVQLAIERTSAVTTLLKFVHLAAIALWSGGLIALPFLFWQRRTLEAGLDLDRLHRVTRLVYVELTSPAAFIAIGSGTALIFLQATFAEWFSLKMVLVGIMAMLHVVAGLVLLHLFLPEGRFSWPSYLALTSAYIVLITAIVWIVLAKPHIDSNQFAAHLFEPGGLARWLHQSFGEIRMPTP</sequence>
<protein>
    <submittedName>
        <fullName evidence="2">Uncharacterized membrane protein</fullName>
    </submittedName>
</protein>
<reference evidence="2 3" key="1">
    <citation type="submission" date="2016-11" db="EMBL/GenBank/DDBJ databases">
        <authorList>
            <person name="Jaros S."/>
            <person name="Januszkiewicz K."/>
            <person name="Wedrychowicz H."/>
        </authorList>
    </citation>
    <scope>NUCLEOTIDE SEQUENCE [LARGE SCALE GENOMIC DNA]</scope>
    <source>
        <strain evidence="2 3">GAS499</strain>
    </source>
</reference>
<dbReference type="Proteomes" id="UP000189935">
    <property type="component" value="Chromosome I"/>
</dbReference>
<organism evidence="2 3">
    <name type="scientific">Bradyrhizobium lablabi</name>
    <dbReference type="NCBI Taxonomy" id="722472"/>
    <lineage>
        <taxon>Bacteria</taxon>
        <taxon>Pseudomonadati</taxon>
        <taxon>Pseudomonadota</taxon>
        <taxon>Alphaproteobacteria</taxon>
        <taxon>Hyphomicrobiales</taxon>
        <taxon>Nitrobacteraceae</taxon>
        <taxon>Bradyrhizobium</taxon>
    </lineage>
</organism>
<feature type="transmembrane region" description="Helical" evidence="1">
    <location>
        <begin position="60"/>
        <end position="82"/>
    </location>
</feature>
<evidence type="ECO:0000313" key="2">
    <source>
        <dbReference type="EMBL" id="SHL72115.1"/>
    </source>
</evidence>
<dbReference type="Pfam" id="PF03653">
    <property type="entry name" value="UPF0093"/>
    <property type="match status" value="1"/>
</dbReference>
<feature type="transmembrane region" description="Helical" evidence="1">
    <location>
        <begin position="123"/>
        <end position="145"/>
    </location>
</feature>
<dbReference type="UniPathway" id="UPA00251">
    <property type="reaction ID" value="UER00324"/>
</dbReference>
<dbReference type="AlphaFoldDB" id="A0A1M7CY66"/>
<keyword evidence="1" id="KW-1133">Transmembrane helix</keyword>
<keyword evidence="1" id="KW-0472">Membrane</keyword>
<dbReference type="InterPro" id="IPR005265">
    <property type="entry name" value="HemJ-like"/>
</dbReference>
<proteinExistence type="predicted"/>
<dbReference type="EMBL" id="LT670844">
    <property type="protein sequence ID" value="SHL72115.1"/>
    <property type="molecule type" value="Genomic_DNA"/>
</dbReference>
<evidence type="ECO:0000313" key="3">
    <source>
        <dbReference type="Proteomes" id="UP000189935"/>
    </source>
</evidence>
<accession>A0A1M7CY66</accession>
<feature type="transmembrane region" description="Helical" evidence="1">
    <location>
        <begin position="18"/>
        <end position="39"/>
    </location>
</feature>
<name>A0A1M7CY66_9BRAD</name>
<evidence type="ECO:0000256" key="1">
    <source>
        <dbReference type="SAM" id="Phobius"/>
    </source>
</evidence>
<feature type="transmembrane region" description="Helical" evidence="1">
    <location>
        <begin position="94"/>
        <end position="116"/>
    </location>
</feature>